<gene>
    <name evidence="2" type="primary">rhlP</name>
    <name evidence="2" type="ORF">HHL15_05765</name>
</gene>
<feature type="chain" id="PRO_5032346426" evidence="1">
    <location>
        <begin position="21"/>
        <end position="277"/>
    </location>
</feature>
<dbReference type="NCBIfam" id="TIGR04179">
    <property type="entry name" value="rhombo_lipo"/>
    <property type="match status" value="1"/>
</dbReference>
<dbReference type="EMBL" id="JABBGA010000003">
    <property type="protein sequence ID" value="NML25238.1"/>
    <property type="molecule type" value="Genomic_DNA"/>
</dbReference>
<protein>
    <submittedName>
        <fullName evidence="2">Rhombotarget lipoprotein</fullName>
    </submittedName>
</protein>
<evidence type="ECO:0000313" key="2">
    <source>
        <dbReference type="EMBL" id="NML25238.1"/>
    </source>
</evidence>
<dbReference type="RefSeq" id="WP_169144876.1">
    <property type="nucleotide sequence ID" value="NZ_JABBGA010000003.1"/>
</dbReference>
<dbReference type="Proteomes" id="UP000580043">
    <property type="component" value="Unassembled WGS sequence"/>
</dbReference>
<keyword evidence="2" id="KW-0449">Lipoprotein</keyword>
<evidence type="ECO:0000313" key="3">
    <source>
        <dbReference type="Proteomes" id="UP000580043"/>
    </source>
</evidence>
<evidence type="ECO:0000256" key="1">
    <source>
        <dbReference type="SAM" id="SignalP"/>
    </source>
</evidence>
<dbReference type="AlphaFoldDB" id="A0A848FZ96"/>
<proteinExistence type="predicted"/>
<feature type="signal peptide" evidence="1">
    <location>
        <begin position="1"/>
        <end position="20"/>
    </location>
</feature>
<sequence length="277" mass="30582">MNGKMITTLLLATLVLSGCATWFDRGGQIHRGSVVDYLYPKGEQPTLTPTVPELRLPLRVGIAFVPGNNTLGELPETERELLLKRVRDAFANRPYIAAIEVIPSTYLRPRGGFDNLQQAARMFNVDVVALLSYDQVQFSDSNRLSIFYWTIVGGYFINGSQYDVNTLVDAAVFDMTTRSLLFRAPGTSQIKGSSPLVKFAEASREARGEGYRQAVDDLIPRLNTQLEAFRVRVKEEKVARIVEKPGYNRGSGSVDLATLGLLGTLAALAMLKKRHAG</sequence>
<dbReference type="InterPro" id="IPR026443">
    <property type="entry name" value="Rhombo_lipo"/>
</dbReference>
<comment type="caution">
    <text evidence="2">The sequence shown here is derived from an EMBL/GenBank/DDBJ whole genome shotgun (WGS) entry which is preliminary data.</text>
</comment>
<dbReference type="PROSITE" id="PS51257">
    <property type="entry name" value="PROKAR_LIPOPROTEIN"/>
    <property type="match status" value="1"/>
</dbReference>
<keyword evidence="3" id="KW-1185">Reference proteome</keyword>
<reference evidence="2 3" key="1">
    <citation type="submission" date="2020-04" db="EMBL/GenBank/DDBJ databases">
        <title>Zoogloea sp. G-4-1-14 isolated from soil.</title>
        <authorList>
            <person name="Dahal R.H."/>
        </authorList>
    </citation>
    <scope>NUCLEOTIDE SEQUENCE [LARGE SCALE GENOMIC DNA]</scope>
    <source>
        <strain evidence="2 3">G-4-1-14</strain>
    </source>
</reference>
<organism evidence="2 3">
    <name type="scientific">Zoogloea dura</name>
    <dbReference type="NCBI Taxonomy" id="2728840"/>
    <lineage>
        <taxon>Bacteria</taxon>
        <taxon>Pseudomonadati</taxon>
        <taxon>Pseudomonadota</taxon>
        <taxon>Betaproteobacteria</taxon>
        <taxon>Rhodocyclales</taxon>
        <taxon>Zoogloeaceae</taxon>
        <taxon>Zoogloea</taxon>
    </lineage>
</organism>
<accession>A0A848FZ96</accession>
<keyword evidence="1" id="KW-0732">Signal</keyword>
<name>A0A848FZ96_9RHOO</name>